<dbReference type="Proteomes" id="UP000199691">
    <property type="component" value="Unassembled WGS sequence"/>
</dbReference>
<evidence type="ECO:0000313" key="2">
    <source>
        <dbReference type="Proteomes" id="UP000199691"/>
    </source>
</evidence>
<dbReference type="STRING" id="641025.SAMN05421507_10822"/>
<dbReference type="AlphaFoldDB" id="A0A1H0SE52"/>
<proteinExistence type="predicted"/>
<sequence length="76" mass="8564">MRNAARVGRRDLAEPPEVLLAGRTGREQQQHLGRRVGVVAEGVQPALRHVQEVTRPRRDPPHADVINVDLLEFIRS</sequence>
<accession>A0A1H0SE52</accession>
<keyword evidence="2" id="KW-1185">Reference proteome</keyword>
<organism evidence="1 2">
    <name type="scientific">Lentzea jiangxiensis</name>
    <dbReference type="NCBI Taxonomy" id="641025"/>
    <lineage>
        <taxon>Bacteria</taxon>
        <taxon>Bacillati</taxon>
        <taxon>Actinomycetota</taxon>
        <taxon>Actinomycetes</taxon>
        <taxon>Pseudonocardiales</taxon>
        <taxon>Pseudonocardiaceae</taxon>
        <taxon>Lentzea</taxon>
    </lineage>
</organism>
<gene>
    <name evidence="1" type="ORF">SAMN05421507_10822</name>
</gene>
<dbReference type="EMBL" id="FNIX01000008">
    <property type="protein sequence ID" value="SDP40004.1"/>
    <property type="molecule type" value="Genomic_DNA"/>
</dbReference>
<protein>
    <submittedName>
        <fullName evidence="1">Uncharacterized protein</fullName>
    </submittedName>
</protein>
<name>A0A1H0SE52_9PSEU</name>
<reference evidence="2" key="1">
    <citation type="submission" date="2016-10" db="EMBL/GenBank/DDBJ databases">
        <authorList>
            <person name="Varghese N."/>
            <person name="Submissions S."/>
        </authorList>
    </citation>
    <scope>NUCLEOTIDE SEQUENCE [LARGE SCALE GENOMIC DNA]</scope>
    <source>
        <strain evidence="2">CGMCC 4.6609</strain>
    </source>
</reference>
<evidence type="ECO:0000313" key="1">
    <source>
        <dbReference type="EMBL" id="SDP40004.1"/>
    </source>
</evidence>